<comment type="caution">
    <text evidence="2">The sequence shown here is derived from an EMBL/GenBank/DDBJ whole genome shotgun (WGS) entry which is preliminary data.</text>
</comment>
<proteinExistence type="predicted"/>
<gene>
    <name evidence="2" type="ORF">SCOCK_180174</name>
</gene>
<keyword evidence="3" id="KW-1185">Reference proteome</keyword>
<evidence type="ECO:0000256" key="1">
    <source>
        <dbReference type="SAM" id="MobiDB-lite"/>
    </source>
</evidence>
<dbReference type="Proteomes" id="UP001152519">
    <property type="component" value="Unassembled WGS sequence"/>
</dbReference>
<dbReference type="EMBL" id="CAJSLV010000046">
    <property type="protein sequence ID" value="CAG6392797.1"/>
    <property type="molecule type" value="Genomic_DNA"/>
</dbReference>
<accession>A0A9W4DMD9</accession>
<feature type="compositionally biased region" description="Basic and acidic residues" evidence="1">
    <location>
        <begin position="85"/>
        <end position="106"/>
    </location>
</feature>
<name>A0A9W4DMD9_9ACTN</name>
<feature type="region of interest" description="Disordered" evidence="1">
    <location>
        <begin position="80"/>
        <end position="106"/>
    </location>
</feature>
<protein>
    <submittedName>
        <fullName evidence="2">Uncharacterized protein</fullName>
    </submittedName>
</protein>
<evidence type="ECO:0000313" key="2">
    <source>
        <dbReference type="EMBL" id="CAG6392797.1"/>
    </source>
</evidence>
<reference evidence="2" key="1">
    <citation type="submission" date="2021-05" db="EMBL/GenBank/DDBJ databases">
        <authorList>
            <person name="Arsene-Ploetze F."/>
        </authorList>
    </citation>
    <scope>NUCLEOTIDE SEQUENCE</scope>
    <source>
        <strain evidence="2">DSM 42138</strain>
    </source>
</reference>
<organism evidence="2 3">
    <name type="scientific">Actinacidiphila cocklensis</name>
    <dbReference type="NCBI Taxonomy" id="887465"/>
    <lineage>
        <taxon>Bacteria</taxon>
        <taxon>Bacillati</taxon>
        <taxon>Actinomycetota</taxon>
        <taxon>Actinomycetes</taxon>
        <taxon>Kitasatosporales</taxon>
        <taxon>Streptomycetaceae</taxon>
        <taxon>Actinacidiphila</taxon>
    </lineage>
</organism>
<dbReference type="AlphaFoldDB" id="A0A9W4DMD9"/>
<evidence type="ECO:0000313" key="3">
    <source>
        <dbReference type="Proteomes" id="UP001152519"/>
    </source>
</evidence>
<sequence length="106" mass="11227">MPWRAPLVSCFHGLAPRSGAGDVPSRVHRRRTHGGKLGCKLVLVAGGRKGPLPSVEVRPPCAPTCGAGSRVPRGWQARGMATPEGARHGDLTRTGDRRYGTLPGDR</sequence>